<evidence type="ECO:0000256" key="1">
    <source>
        <dbReference type="ARBA" id="ARBA00022679"/>
    </source>
</evidence>
<dbReference type="AlphaFoldDB" id="A0A183EBH5"/>
<dbReference type="InterPro" id="IPR013528">
    <property type="entry name" value="HMG_CoA_synth_N"/>
</dbReference>
<name>A0A183EBH5_9BILA</name>
<dbReference type="EMBL" id="UYRT01086556">
    <property type="protein sequence ID" value="VDN31488.1"/>
    <property type="molecule type" value="Genomic_DNA"/>
</dbReference>
<dbReference type="OrthoDB" id="1269963at2759"/>
<dbReference type="PANTHER" id="PTHR43323">
    <property type="entry name" value="3-HYDROXY-3-METHYLGLUTARYL COENZYME A SYNTHASE"/>
    <property type="match status" value="1"/>
</dbReference>
<evidence type="ECO:0000313" key="5">
    <source>
        <dbReference type="WBParaSite" id="GPUH_0001834101-mRNA-1"/>
    </source>
</evidence>
<evidence type="ECO:0000259" key="2">
    <source>
        <dbReference type="Pfam" id="PF01154"/>
    </source>
</evidence>
<dbReference type="WBParaSite" id="GPUH_0001834101-mRNA-1">
    <property type="protein sequence ID" value="GPUH_0001834101-mRNA-1"/>
    <property type="gene ID" value="GPUH_0001834101"/>
</dbReference>
<dbReference type="InterPro" id="IPR016039">
    <property type="entry name" value="Thiolase-like"/>
</dbReference>
<reference evidence="3 4" key="2">
    <citation type="submission" date="2018-11" db="EMBL/GenBank/DDBJ databases">
        <authorList>
            <consortium name="Pathogen Informatics"/>
        </authorList>
    </citation>
    <scope>NUCLEOTIDE SEQUENCE [LARGE SCALE GENOMIC DNA]</scope>
</reference>
<dbReference type="CDD" id="cd00827">
    <property type="entry name" value="init_cond_enzymes"/>
    <property type="match status" value="1"/>
</dbReference>
<evidence type="ECO:0000313" key="3">
    <source>
        <dbReference type="EMBL" id="VDN31488.1"/>
    </source>
</evidence>
<dbReference type="Proteomes" id="UP000271098">
    <property type="component" value="Unassembled WGS sequence"/>
</dbReference>
<dbReference type="GO" id="GO:0010142">
    <property type="term" value="P:farnesyl diphosphate biosynthetic process, mevalonate pathway"/>
    <property type="evidence" value="ECO:0007669"/>
    <property type="project" value="TreeGrafter"/>
</dbReference>
<dbReference type="SUPFAM" id="SSF53901">
    <property type="entry name" value="Thiolase-like"/>
    <property type="match status" value="1"/>
</dbReference>
<accession>A0A183EBH5</accession>
<dbReference type="Pfam" id="PF01154">
    <property type="entry name" value="HMG_CoA_synt_N"/>
    <property type="match status" value="1"/>
</dbReference>
<feature type="domain" description="Hydroxymethylglutaryl-coenzyme A synthase N-terminal" evidence="2">
    <location>
        <begin position="51"/>
        <end position="188"/>
    </location>
</feature>
<gene>
    <name evidence="3" type="ORF">GPUH_LOCUS18314</name>
</gene>
<evidence type="ECO:0000313" key="4">
    <source>
        <dbReference type="Proteomes" id="UP000271098"/>
    </source>
</evidence>
<dbReference type="GO" id="GO:0004421">
    <property type="term" value="F:hydroxymethylglutaryl-CoA synthase activity"/>
    <property type="evidence" value="ECO:0007669"/>
    <property type="project" value="TreeGrafter"/>
</dbReference>
<dbReference type="PANTHER" id="PTHR43323:SF2">
    <property type="entry name" value="HYDROXYMETHYLGLUTARYL-COA SYNTHASE"/>
    <property type="match status" value="1"/>
</dbReference>
<organism evidence="5">
    <name type="scientific">Gongylonema pulchrum</name>
    <dbReference type="NCBI Taxonomy" id="637853"/>
    <lineage>
        <taxon>Eukaryota</taxon>
        <taxon>Metazoa</taxon>
        <taxon>Ecdysozoa</taxon>
        <taxon>Nematoda</taxon>
        <taxon>Chromadorea</taxon>
        <taxon>Rhabditida</taxon>
        <taxon>Spirurina</taxon>
        <taxon>Spiruromorpha</taxon>
        <taxon>Spiruroidea</taxon>
        <taxon>Gongylonematidae</taxon>
        <taxon>Gongylonema</taxon>
    </lineage>
</organism>
<reference evidence="5" key="1">
    <citation type="submission" date="2016-06" db="UniProtKB">
        <authorList>
            <consortium name="WormBaseParasite"/>
        </authorList>
    </citation>
    <scope>IDENTIFICATION</scope>
</reference>
<proteinExistence type="predicted"/>
<sequence length="200" mass="22167">MAAVRGSDAGTAELVGIRAMELYIPKLYVEQAELEKVRFLPNFSAFLALVPDSPGVRKYEIFLADQQISPQHFSADCLRSSDGKYTRGLGQQQMSFCADHEDIASICLTVVSSLLRNYAIPVADVGFLCVGTETQIDKSKSVKTTLMRLFGGNCDIEGTDVKNACFGGTQALFHAIDWVYANWEVDRESFFVLITFLWSI</sequence>
<protein>
    <submittedName>
        <fullName evidence="5">HMG_CoA_synt_N domain-containing protein</fullName>
    </submittedName>
</protein>
<keyword evidence="1" id="KW-0808">Transferase</keyword>
<dbReference type="Gene3D" id="3.40.47.10">
    <property type="match status" value="1"/>
</dbReference>
<dbReference type="GO" id="GO:0006084">
    <property type="term" value="P:acetyl-CoA metabolic process"/>
    <property type="evidence" value="ECO:0007669"/>
    <property type="project" value="TreeGrafter"/>
</dbReference>
<keyword evidence="4" id="KW-1185">Reference proteome</keyword>